<feature type="non-terminal residue" evidence="2">
    <location>
        <position position="167"/>
    </location>
</feature>
<feature type="region of interest" description="Disordered" evidence="1">
    <location>
        <begin position="1"/>
        <end position="61"/>
    </location>
</feature>
<reference evidence="2 3" key="1">
    <citation type="journal article" date="2013" name="PLoS Genet.">
        <title>Distinctive expansion of potential virulence genes in the genome of the oomycete fish pathogen Saprolegnia parasitica.</title>
        <authorList>
            <person name="Jiang R.H."/>
            <person name="de Bruijn I."/>
            <person name="Haas B.J."/>
            <person name="Belmonte R."/>
            <person name="Lobach L."/>
            <person name="Christie J."/>
            <person name="van den Ackerveken G."/>
            <person name="Bottin A."/>
            <person name="Bulone V."/>
            <person name="Diaz-Moreno S.M."/>
            <person name="Dumas B."/>
            <person name="Fan L."/>
            <person name="Gaulin E."/>
            <person name="Govers F."/>
            <person name="Grenville-Briggs L.J."/>
            <person name="Horner N.R."/>
            <person name="Levin J.Z."/>
            <person name="Mammella M."/>
            <person name="Meijer H.J."/>
            <person name="Morris P."/>
            <person name="Nusbaum C."/>
            <person name="Oome S."/>
            <person name="Phillips A.J."/>
            <person name="van Rooyen D."/>
            <person name="Rzeszutek E."/>
            <person name="Saraiva M."/>
            <person name="Secombes C.J."/>
            <person name="Seidl M.F."/>
            <person name="Snel B."/>
            <person name="Stassen J.H."/>
            <person name="Sykes S."/>
            <person name="Tripathy S."/>
            <person name="van den Berg H."/>
            <person name="Vega-Arreguin J.C."/>
            <person name="Wawra S."/>
            <person name="Young S.K."/>
            <person name="Zeng Q."/>
            <person name="Dieguez-Uribeondo J."/>
            <person name="Russ C."/>
            <person name="Tyler B.M."/>
            <person name="van West P."/>
        </authorList>
    </citation>
    <scope>NUCLEOTIDE SEQUENCE [LARGE SCALE GENOMIC DNA]</scope>
    <source>
        <strain evidence="2 3">CBS 223.65</strain>
    </source>
</reference>
<evidence type="ECO:0000256" key="1">
    <source>
        <dbReference type="SAM" id="MobiDB-lite"/>
    </source>
</evidence>
<sequence>MGGVFSSSAASKVRADGAPSARDAVRCPPAQRVPVAEPVAEPRPVPESRDETADAPVSTPENERTLYDALVVHLAASVRAAMIVQATRNRRPSFAVATITSMVEQTTYVPSGEITAVTATIVELLTAEPGIALHPSRKYFVLDATKLTPDTEAAASSTDAYDALNTL</sequence>
<proteinExistence type="predicted"/>
<evidence type="ECO:0000313" key="3">
    <source>
        <dbReference type="Proteomes" id="UP000030745"/>
    </source>
</evidence>
<dbReference type="EMBL" id="KK584389">
    <property type="protein sequence ID" value="KDO16023.1"/>
    <property type="molecule type" value="Genomic_DNA"/>
</dbReference>
<evidence type="ECO:0000313" key="2">
    <source>
        <dbReference type="EMBL" id="KDO16023.1"/>
    </source>
</evidence>
<feature type="compositionally biased region" description="Low complexity" evidence="1">
    <location>
        <begin position="28"/>
        <end position="39"/>
    </location>
</feature>
<organism evidence="2 3">
    <name type="scientific">Saprolegnia parasitica (strain CBS 223.65)</name>
    <dbReference type="NCBI Taxonomy" id="695850"/>
    <lineage>
        <taxon>Eukaryota</taxon>
        <taxon>Sar</taxon>
        <taxon>Stramenopiles</taxon>
        <taxon>Oomycota</taxon>
        <taxon>Saprolegniomycetes</taxon>
        <taxon>Saprolegniales</taxon>
        <taxon>Saprolegniaceae</taxon>
        <taxon>Saprolegnia</taxon>
    </lineage>
</organism>
<accession>A0A067BD22</accession>
<dbReference type="RefSeq" id="XP_012213270.1">
    <property type="nucleotide sequence ID" value="XM_012357880.1"/>
</dbReference>
<dbReference type="VEuPathDB" id="FungiDB:SPRG_18441"/>
<keyword evidence="3" id="KW-1185">Reference proteome</keyword>
<dbReference type="AlphaFoldDB" id="A0A067BD22"/>
<feature type="compositionally biased region" description="Polar residues" evidence="1">
    <location>
        <begin position="1"/>
        <end position="10"/>
    </location>
</feature>
<protein>
    <submittedName>
        <fullName evidence="2">Uncharacterized protein</fullName>
    </submittedName>
</protein>
<gene>
    <name evidence="2" type="ORF">SPRG_18441</name>
</gene>
<dbReference type="GeneID" id="24139966"/>
<name>A0A067BD22_SAPPC</name>
<dbReference type="KEGG" id="spar:SPRG_18441"/>
<dbReference type="Proteomes" id="UP000030745">
    <property type="component" value="Unassembled WGS sequence"/>
</dbReference>